<protein>
    <submittedName>
        <fullName evidence="3">DUF3971 domain-containing protein</fullName>
    </submittedName>
</protein>
<reference evidence="3" key="1">
    <citation type="submission" date="2022-05" db="EMBL/GenBank/DDBJ databases">
        <authorList>
            <person name="Pankratov T."/>
        </authorList>
    </citation>
    <scope>NUCLEOTIDE SEQUENCE</scope>
    <source>
        <strain evidence="3">BP6-180914</strain>
    </source>
</reference>
<evidence type="ECO:0000256" key="1">
    <source>
        <dbReference type="SAM" id="MobiDB-lite"/>
    </source>
</evidence>
<keyword evidence="4" id="KW-1185">Reference proteome</keyword>
<name>A0AA41YX49_9HYPH</name>
<dbReference type="RefSeq" id="WP_282586116.1">
    <property type="nucleotide sequence ID" value="NZ_JAMOIM010000011.1"/>
</dbReference>
<sequence length="1141" mass="118912">MTFAITVLLFVAAAFGLLSLRLAHGPITVAALDAPVLDALSAHLRPGFHVGIEGVDVEAVDGRPAIALKQMLVRDEAGRPIFRAPRAVISVDPVSLLTGSIVPTRLDVQNVVLKLSILPDGSTALSAGSEDTAPLRVSEAIAMTTAAPSAATPPRTNGSGAETPPPEATPATRFASALAGVIDQFSDAVHGTGGLDRFGVGQGTLILDDRTHDTITSFRNLDLDYQKLSDRASRMSLAADGDAGRWSVQAWGSHQEDGRRTLSADANGITLDDLRAIPAFRDIGVDTDLPFSANVTLGLDPSGALVVARGHVGAGSGFVRIHDPDHEPYLVNSLEGSFHFDPGAQAILVDAVTLKADTSNYQVSGRVTPPSGERQPWALSLSGKGVFGQERPGEKPIALENIVFSAHVAPTDGSVTVDAFHITGPQVDLSLQVALRSSASGLSIKGSANAGRMPAPALLRIWPTPLAAEVRAWLLVNLQGGMVERGSVSFALDDADLAKMRLQRSIADSHLRLDYAVSDVSLAFMDGVPPLRKVIGHGVVTGDTSSFAVDTATIEVTPGHQLAVASGGLVVPSTDPKPAAATITAHVAGAIDTLTDLLSRDALKPYANLPSDIGNARGQIEGDLSVDLKIGRGATSKDVKIGANAQISALAIDKLVGKQGLTDGQIGLALDKTGLRLKGDARLFGAPTTLDVKKPAGAGPGEANAVLVMDDAARVKAGLNFGKQLTGSITAKVSVGLGDGDHKPATVDVDLSRAAVNNLIPGLLKPAGKPGRLTLTITQTANGVALDNVTCDMGTFTLRGAAVLDSDGGFQSARLSQIKLSPSDDMKADVTQGPDGLKLVIRGTNIDARPFLKNLTGSDSSPSESGSKNIEVEMHSSVLTGQNSQVLTAVDLRMVKRDAQIRKVQLTGKFGRSSFEVKSSQQGRDLVLDASSADAGATLAFLDLYKKVSGGQLDATIHMSETKFDGYATIHNFALREDPAMKRLTEEGISQEKSGSVQIDTSNLGFTKLYVIFNKAGSRMNIRDGGMFGPQMGATVRGWIDLGGDRIQLNGTYVPAYGVNNLFSQIPVLGPILGGGSHEGLFGINYRLTGSIASPNLTVDPLSALAPGFLREIFGAISEATQEGSAPTPGRKDLLPDNAAR</sequence>
<dbReference type="Proteomes" id="UP001165667">
    <property type="component" value="Unassembled WGS sequence"/>
</dbReference>
<dbReference type="AlphaFoldDB" id="A0AA41YX49"/>
<organism evidence="3 4">
    <name type="scientific">Lichenifustis flavocetrariae</name>
    <dbReference type="NCBI Taxonomy" id="2949735"/>
    <lineage>
        <taxon>Bacteria</taxon>
        <taxon>Pseudomonadati</taxon>
        <taxon>Pseudomonadota</taxon>
        <taxon>Alphaproteobacteria</taxon>
        <taxon>Hyphomicrobiales</taxon>
        <taxon>Lichenihabitantaceae</taxon>
        <taxon>Lichenifustis</taxon>
    </lineage>
</organism>
<proteinExistence type="predicted"/>
<gene>
    <name evidence="3" type="ORF">M8523_17140</name>
</gene>
<comment type="caution">
    <text evidence="3">The sequence shown here is derived from an EMBL/GenBank/DDBJ whole genome shotgun (WGS) entry which is preliminary data.</text>
</comment>
<evidence type="ECO:0000259" key="2">
    <source>
        <dbReference type="Pfam" id="PF13116"/>
    </source>
</evidence>
<dbReference type="Pfam" id="PF13116">
    <property type="entry name" value="YhdP"/>
    <property type="match status" value="1"/>
</dbReference>
<evidence type="ECO:0000313" key="3">
    <source>
        <dbReference type="EMBL" id="MCW6509744.1"/>
    </source>
</evidence>
<feature type="region of interest" description="Disordered" evidence="1">
    <location>
        <begin position="1120"/>
        <end position="1141"/>
    </location>
</feature>
<dbReference type="InterPro" id="IPR025263">
    <property type="entry name" value="YhdP_central"/>
</dbReference>
<feature type="domain" description="YhdP central" evidence="2">
    <location>
        <begin position="427"/>
        <end position="930"/>
    </location>
</feature>
<dbReference type="EMBL" id="JAMOIM010000011">
    <property type="protein sequence ID" value="MCW6509744.1"/>
    <property type="molecule type" value="Genomic_DNA"/>
</dbReference>
<accession>A0AA41YX49</accession>
<feature type="region of interest" description="Disordered" evidence="1">
    <location>
        <begin position="146"/>
        <end position="168"/>
    </location>
</feature>
<evidence type="ECO:0000313" key="4">
    <source>
        <dbReference type="Proteomes" id="UP001165667"/>
    </source>
</evidence>
<feature type="compositionally biased region" description="Basic and acidic residues" evidence="1">
    <location>
        <begin position="1130"/>
        <end position="1141"/>
    </location>
</feature>